<evidence type="ECO:0000313" key="2">
    <source>
        <dbReference type="EMBL" id="KAK9824914.1"/>
    </source>
</evidence>
<organism evidence="2 3">
    <name type="scientific">Apatococcus lobatus</name>
    <dbReference type="NCBI Taxonomy" id="904363"/>
    <lineage>
        <taxon>Eukaryota</taxon>
        <taxon>Viridiplantae</taxon>
        <taxon>Chlorophyta</taxon>
        <taxon>core chlorophytes</taxon>
        <taxon>Trebouxiophyceae</taxon>
        <taxon>Chlorellales</taxon>
        <taxon>Chlorellaceae</taxon>
        <taxon>Apatococcus</taxon>
    </lineage>
</organism>
<dbReference type="EMBL" id="JALJOS010000027">
    <property type="protein sequence ID" value="KAK9824914.1"/>
    <property type="molecule type" value="Genomic_DNA"/>
</dbReference>
<gene>
    <name evidence="2" type="ORF">WJX74_005759</name>
</gene>
<keyword evidence="3" id="KW-1185">Reference proteome</keyword>
<feature type="compositionally biased region" description="Basic residues" evidence="1">
    <location>
        <begin position="2124"/>
        <end position="2138"/>
    </location>
</feature>
<accession>A0AAW1QTU8</accession>
<proteinExistence type="predicted"/>
<evidence type="ECO:0000256" key="1">
    <source>
        <dbReference type="SAM" id="MobiDB-lite"/>
    </source>
</evidence>
<reference evidence="2 3" key="1">
    <citation type="journal article" date="2024" name="Nat. Commun.">
        <title>Phylogenomics reveals the evolutionary origins of lichenization in chlorophyte algae.</title>
        <authorList>
            <person name="Puginier C."/>
            <person name="Libourel C."/>
            <person name="Otte J."/>
            <person name="Skaloud P."/>
            <person name="Haon M."/>
            <person name="Grisel S."/>
            <person name="Petersen M."/>
            <person name="Berrin J.G."/>
            <person name="Delaux P.M."/>
            <person name="Dal Grande F."/>
            <person name="Keller J."/>
        </authorList>
    </citation>
    <scope>NUCLEOTIDE SEQUENCE [LARGE SCALE GENOMIC DNA]</scope>
    <source>
        <strain evidence="2 3">SAG 2145</strain>
    </source>
</reference>
<feature type="compositionally biased region" description="Basic and acidic residues" evidence="1">
    <location>
        <begin position="2088"/>
        <end position="2097"/>
    </location>
</feature>
<comment type="caution">
    <text evidence="2">The sequence shown here is derived from an EMBL/GenBank/DDBJ whole genome shotgun (WGS) entry which is preliminary data.</text>
</comment>
<dbReference type="Proteomes" id="UP001438707">
    <property type="component" value="Unassembled WGS sequence"/>
</dbReference>
<feature type="region of interest" description="Disordered" evidence="1">
    <location>
        <begin position="2088"/>
        <end position="2152"/>
    </location>
</feature>
<name>A0AAW1QTU8_9CHLO</name>
<evidence type="ECO:0000313" key="3">
    <source>
        <dbReference type="Proteomes" id="UP001438707"/>
    </source>
</evidence>
<dbReference type="InterPro" id="IPR036890">
    <property type="entry name" value="HATPase_C_sf"/>
</dbReference>
<protein>
    <submittedName>
        <fullName evidence="2">Uncharacterized protein</fullName>
    </submittedName>
</protein>
<dbReference type="SUPFAM" id="SSF55874">
    <property type="entry name" value="ATPase domain of HSP90 chaperone/DNA topoisomerase II/histidine kinase"/>
    <property type="match status" value="1"/>
</dbReference>
<sequence length="2152" mass="236728">MAAQQFCIRYAQGVFRFDYAEDLNLGQVVRTALRHFGLQLPDAEVKLKSCLGFTEVKTCETLKELQLETDNLARTFCLCVNDKELKYRFEEDMPLKGKVYGNRQLLEQQAEHLYDPIDVLLELIDNAGQSAWQKPSPKIKLCLDFMHKGLELDDNGRGIHPSEGSVLVELMKSGDTNRLQADEAKKDSMELTSIGCAGPRASLFLNRQFKISEYGFGLKAVGVLLCGQKHGCLEVETKTADQRPMTFRRTYGTGQEDRFTRCGGSSQVMETKASYTYVRLQGMDINHLWGSKTASAEPTCLKWAEDITKGLQALYQLYLYSPCDYAKRLCDFIYWQGPEPKGVKWIESLSARHKKAELRAMAKKAITILQQTASYGGPDVRKRLHLEVFARHTEGADGLKQIWETPKKAPPRSSGDSYVEKVLQSAGACCPLGLDIPATSGSQGGYLLLLVVMLKWDCKVERAGPEFPQGLHLSEAVAFIESRQFTRGLELLNFLDEALRAPSNMPKPKQDVLSSIGRDRLHAIAFVPRTCKTTLGKTTVERNDPVIATAKKMLLELVPEVREFLFQAAKDHSPSFRLPEAGRLMQHGQPFIVNDIVQLQQGNTDRHSTSNDPGSEQPLLYAAVYFRIASFSIDSFSAESEASSRLQQSYKCCLQPLHAPGCQLNVVLGGPEQLLLKAKTNRELTALQIANALPARLAWLNPSRQVAQGSSCAAPLEVYSSKRSRSATSAEAAGTVGNQLLQDLGFTHAVEEVGPEGAAASHSWTSHGLSGIGSLGSHCDPDGQPVFSQLGTYTVQFHLAPVLPCQAYVMPSGRRTAASVDGERVYLGPSISSPVYTIEVVQPGPVHANECTCIDISKKTRIGGMLDMALRLCMDGQPVDLTALTLENIKVQSEHFDHRASLQVEADEGRPGVMHVKGLLLHAKVRTGYLRFEDAMLIGLRAKHLRIDLKEASVLVENGCPKQMSTSIASLEACQNGSIIAPAALQLKLLDVQANHASLEGYKLAVTGHVPSSPYQLDRKHTSSKIAFSAVISTASVLSAEEYDAAFPQERLASPAVTCLRDQGGKIQRLIRDVVRREQHLPPAWRRLELLMQALGEGHPIQSAICMPLEIKTITPSSVPARLNLVVEAMLHEAQLHKEDGSWILMAPAKQVVDTMRINLHDEGGSPIHQLQHHCQVECQWDMRHRIHCNIGQPGSTLLPGILMPAVNDPKQQQTIKLFQDNAQSAANSISLSIQPVPKQHKQPKVRLGPVTLGEPFTFSLALQDAHGSTIHDPSRWFQISQVTAQLPSGQTLQCQPYDADCWTQKLDMSHLPLGLGSRQLQLEFQLTPKLWQQQLYESGDPIAVKVACKIEFCAGRASTLQLNVDNDCEELSMLHIGLQSMDPAGNPTAHRGKALTFTARLGHVSALLTRSTGRPGYWSGQLCMAAEPGGHTLTIHPEGNIGSLQLPQPRIIQVTRACLFSSLSMEPVDTPDWGQVQAGAEFYVQVTLNPAAGAPSITLSKCHCAGLKVSLAAQDEQEPSAELAVDIQAGLTFVFKGLAPQRAGRTVVKATWDETRHDLLEAFARAEEAGQNDLEAVGGKHLEDSIQIEILPGSVCSLGVYPEEQIASTILMMGQNLPRLCIRLQDEYGNPASLAHATTICRVHVTIARDPQVDDAQLQVPVLANGIGQEVEAEWHKGKAAFYLPEAALAVRHERLGNEQTVAAQFKLQVLDPGPLQDLKGAWQFTYSDQLSQQQEQAAAQKIIEEYRPQEESHEKAKKDAMVKLNASTQKVKEVLASLHLPEATSSAMLIADNNKLTKAMNKLKGIREDFLNDLDAEEPEATQSTVLGQELRMCMSIDSSWLAGGLTDMQQAGQALQALIPNLEEVDVSEDTQHASYGLVQAKQCCLQDAELTKLTQAIVNLLKYHINAEFTTRAEASLQPELEHHVILSDEPDNMAAPFQSTAHAFINEQVPEGCLGLLADFVTLEGPEDQMSCLRASLERFCNGAVVFRTAEQACLFWRQRSLLKKTIPACIILDSTCCHTTGPSLQDLMISPSVLEAMTMDDESSTSLTITVNSKSRLVLEANKSVAASEERLKELQRAIREMGDREEHEESVAQTDEACRGWLNSPEKKELDKAQQLLKKRKASNRQSSRKKLNFDAPDTGLPRDY</sequence>